<reference evidence="2 3" key="1">
    <citation type="submission" date="2021-07" db="EMBL/GenBank/DDBJ databases">
        <title>Paenibacillus radiodurans sp. nov., isolated from the southeastern edge of Tengger Desert.</title>
        <authorList>
            <person name="Zhang G."/>
        </authorList>
    </citation>
    <scope>NUCLEOTIDE SEQUENCE [LARGE SCALE GENOMIC DNA]</scope>
    <source>
        <strain evidence="2 3">DT7-4</strain>
    </source>
</reference>
<organism evidence="2 3">
    <name type="scientific">Paenibacillus oenotherae</name>
    <dbReference type="NCBI Taxonomy" id="1435645"/>
    <lineage>
        <taxon>Bacteria</taxon>
        <taxon>Bacillati</taxon>
        <taxon>Bacillota</taxon>
        <taxon>Bacilli</taxon>
        <taxon>Bacillales</taxon>
        <taxon>Paenibacillaceae</taxon>
        <taxon>Paenibacillus</taxon>
    </lineage>
</organism>
<protein>
    <recommendedName>
        <fullName evidence="4">DUF948 domain-containing protein</fullName>
    </recommendedName>
</protein>
<comment type="caution">
    <text evidence="2">The sequence shown here is derived from an EMBL/GenBank/DDBJ whole genome shotgun (WGS) entry which is preliminary data.</text>
</comment>
<evidence type="ECO:0000313" key="2">
    <source>
        <dbReference type="EMBL" id="MBW7476153.1"/>
    </source>
</evidence>
<evidence type="ECO:0008006" key="4">
    <source>
        <dbReference type="Google" id="ProtNLM"/>
    </source>
</evidence>
<dbReference type="RefSeq" id="WP_219873395.1">
    <property type="nucleotide sequence ID" value="NZ_JAHZIJ010000011.1"/>
</dbReference>
<keyword evidence="1" id="KW-1133">Transmembrane helix</keyword>
<keyword evidence="1" id="KW-0472">Membrane</keyword>
<evidence type="ECO:0000256" key="1">
    <source>
        <dbReference type="SAM" id="Phobius"/>
    </source>
</evidence>
<sequence length="161" mass="17877">MVHVWLEAALVAGFILLVAGILIWLRAADRKLALLLEAAQSMERSVGTTAAQVCEFVQPATESARIVQRQLDQTARIFDAARRVGDAAADASDTLCRMTELLNETASRHVEQAGGKYRHRIADAMDWAEVGLAAWQFWQSKRRDSHSSACSRHDEGHDTNY</sequence>
<evidence type="ECO:0000313" key="3">
    <source>
        <dbReference type="Proteomes" id="UP000812277"/>
    </source>
</evidence>
<gene>
    <name evidence="2" type="ORF">K0T92_15525</name>
</gene>
<proteinExistence type="predicted"/>
<dbReference type="Proteomes" id="UP000812277">
    <property type="component" value="Unassembled WGS sequence"/>
</dbReference>
<keyword evidence="1" id="KW-0812">Transmembrane</keyword>
<feature type="transmembrane region" description="Helical" evidence="1">
    <location>
        <begin position="6"/>
        <end position="25"/>
    </location>
</feature>
<keyword evidence="3" id="KW-1185">Reference proteome</keyword>
<dbReference type="EMBL" id="JAHZIJ010000011">
    <property type="protein sequence ID" value="MBW7476153.1"/>
    <property type="molecule type" value="Genomic_DNA"/>
</dbReference>
<name>A0ABS7DAH4_9BACL</name>
<accession>A0ABS7DAH4</accession>